<proteinExistence type="predicted"/>
<evidence type="ECO:0000313" key="3">
    <source>
        <dbReference type="Proteomes" id="UP000529637"/>
    </source>
</evidence>
<sequence length="127" mass="13596">MFPRRRVLGRKTILLVVFSLLMSQLALANYLCPAETPPQDMAAMMAAGVPCEDMDASQPTLCHQHAADPGQLAHAAQVVAPSLAAVIQVLVLRPLLFTDAVPIPHASTAEAQPPPDPIFLATLRLRV</sequence>
<evidence type="ECO:0008006" key="4">
    <source>
        <dbReference type="Google" id="ProtNLM"/>
    </source>
</evidence>
<dbReference type="RefSeq" id="WP_176071762.1">
    <property type="nucleotide sequence ID" value="NZ_JABWMJ010000019.1"/>
</dbReference>
<reference evidence="2 3" key="1">
    <citation type="submission" date="2020-06" db="EMBL/GenBank/DDBJ databases">
        <title>Schlegella sp. ID0723 isolated from air conditioner.</title>
        <authorList>
            <person name="Kim D.Y."/>
            <person name="Kim D.-U."/>
        </authorList>
    </citation>
    <scope>NUCLEOTIDE SEQUENCE [LARGE SCALE GENOMIC DNA]</scope>
    <source>
        <strain evidence="2 3">ID0723</strain>
    </source>
</reference>
<comment type="caution">
    <text evidence="2">The sequence shown here is derived from an EMBL/GenBank/DDBJ whole genome shotgun (WGS) entry which is preliminary data.</text>
</comment>
<feature type="chain" id="PRO_5030611042" description="DUF2946 domain-containing protein" evidence="1">
    <location>
        <begin position="29"/>
        <end position="127"/>
    </location>
</feature>
<name>A0A7Y6NTI0_9BURK</name>
<protein>
    <recommendedName>
        <fullName evidence="4">DUF2946 domain-containing protein</fullName>
    </recommendedName>
</protein>
<evidence type="ECO:0000256" key="1">
    <source>
        <dbReference type="SAM" id="SignalP"/>
    </source>
</evidence>
<feature type="signal peptide" evidence="1">
    <location>
        <begin position="1"/>
        <end position="28"/>
    </location>
</feature>
<dbReference type="AlphaFoldDB" id="A0A7Y6NTI0"/>
<keyword evidence="3" id="KW-1185">Reference proteome</keyword>
<organism evidence="2 3">
    <name type="scientific">Piscinibacter koreensis</name>
    <dbReference type="NCBI Taxonomy" id="2742824"/>
    <lineage>
        <taxon>Bacteria</taxon>
        <taxon>Pseudomonadati</taxon>
        <taxon>Pseudomonadota</taxon>
        <taxon>Betaproteobacteria</taxon>
        <taxon>Burkholderiales</taxon>
        <taxon>Sphaerotilaceae</taxon>
        <taxon>Piscinibacter</taxon>
    </lineage>
</organism>
<accession>A0A7Y6NTI0</accession>
<gene>
    <name evidence="2" type="ORF">HQN59_24470</name>
</gene>
<dbReference type="EMBL" id="JABWMJ010000019">
    <property type="protein sequence ID" value="NUZ08902.1"/>
    <property type="molecule type" value="Genomic_DNA"/>
</dbReference>
<dbReference type="Proteomes" id="UP000529637">
    <property type="component" value="Unassembled WGS sequence"/>
</dbReference>
<keyword evidence="1" id="KW-0732">Signal</keyword>
<evidence type="ECO:0000313" key="2">
    <source>
        <dbReference type="EMBL" id="NUZ08902.1"/>
    </source>
</evidence>